<dbReference type="Gene3D" id="1.25.40.10">
    <property type="entry name" value="Tetratricopeptide repeat domain"/>
    <property type="match status" value="3"/>
</dbReference>
<feature type="signal peptide" evidence="4">
    <location>
        <begin position="1"/>
        <end position="26"/>
    </location>
</feature>
<dbReference type="Proteomes" id="UP000519004">
    <property type="component" value="Unassembled WGS sequence"/>
</dbReference>
<organism evidence="5 6">
    <name type="scientific">Rehaibacterium terrae</name>
    <dbReference type="NCBI Taxonomy" id="1341696"/>
    <lineage>
        <taxon>Bacteria</taxon>
        <taxon>Pseudomonadati</taxon>
        <taxon>Pseudomonadota</taxon>
        <taxon>Gammaproteobacteria</taxon>
        <taxon>Lysobacterales</taxon>
        <taxon>Lysobacteraceae</taxon>
        <taxon>Rehaibacterium</taxon>
    </lineage>
</organism>
<keyword evidence="6" id="KW-1185">Reference proteome</keyword>
<dbReference type="EMBL" id="JACHHX010000008">
    <property type="protein sequence ID" value="MBB5015550.1"/>
    <property type="molecule type" value="Genomic_DNA"/>
</dbReference>
<accession>A0A7W7Y010</accession>
<evidence type="ECO:0000256" key="2">
    <source>
        <dbReference type="ARBA" id="ARBA00022803"/>
    </source>
</evidence>
<evidence type="ECO:0000256" key="3">
    <source>
        <dbReference type="PROSITE-ProRule" id="PRU00339"/>
    </source>
</evidence>
<dbReference type="InterPro" id="IPR019734">
    <property type="entry name" value="TPR_rpt"/>
</dbReference>
<feature type="chain" id="PRO_5031122359" evidence="4">
    <location>
        <begin position="27"/>
        <end position="426"/>
    </location>
</feature>
<dbReference type="InterPro" id="IPR051685">
    <property type="entry name" value="Ycf3/AcsC/BcsC/TPR_MFPF"/>
</dbReference>
<dbReference type="Pfam" id="PF14559">
    <property type="entry name" value="TPR_19"/>
    <property type="match status" value="1"/>
</dbReference>
<dbReference type="InterPro" id="IPR011990">
    <property type="entry name" value="TPR-like_helical_dom_sf"/>
</dbReference>
<dbReference type="SUPFAM" id="SSF48452">
    <property type="entry name" value="TPR-like"/>
    <property type="match status" value="2"/>
</dbReference>
<dbReference type="Pfam" id="PF13432">
    <property type="entry name" value="TPR_16"/>
    <property type="match status" value="1"/>
</dbReference>
<dbReference type="AlphaFoldDB" id="A0A7W7Y010"/>
<reference evidence="5 6" key="1">
    <citation type="submission" date="2020-08" db="EMBL/GenBank/DDBJ databases">
        <title>Genomic Encyclopedia of Type Strains, Phase IV (KMG-IV): sequencing the most valuable type-strain genomes for metagenomic binning, comparative biology and taxonomic classification.</title>
        <authorList>
            <person name="Goeker M."/>
        </authorList>
    </citation>
    <scope>NUCLEOTIDE SEQUENCE [LARGE SCALE GENOMIC DNA]</scope>
    <source>
        <strain evidence="5 6">DSM 25897</strain>
    </source>
</reference>
<protein>
    <submittedName>
        <fullName evidence="5">Tetratricopeptide (TPR) repeat protein</fullName>
    </submittedName>
</protein>
<evidence type="ECO:0000256" key="4">
    <source>
        <dbReference type="SAM" id="SignalP"/>
    </source>
</evidence>
<dbReference type="Pfam" id="PF13181">
    <property type="entry name" value="TPR_8"/>
    <property type="match status" value="1"/>
</dbReference>
<sequence length="426" mass="47900">MKLISITRVALIALAVGLLTAPAADAQRDRRSARSAQATEVLFPDAQRPDKPNRASQRGGKTLTALVKERDKENFDRVIALGLELAEDSRANDFERALALQYVGAAYIEKDDYPRAIEYLQRAVDADGLPNNHHFQTMLQVAQLQLSEELYADALVTIDRFLNESGSRKPEHLALKGNILYRLERYPEAAQLLQQAIQAHEAPPSSWSQLLMASYFEMDQPQQAARIAEGLAQANPDDKALLLNLSSIYVQADMLDKAAAVLEDMRARGLFTQEREYQQLYRIYANMEGKDMQAVAVIREGLDKGILRPSAEPYTVMAQAYYFADRPQEAIEAYREAAKYATTGDTALNLARVLYEVERYAEAKQAANEALQKGLRRPGDAWIILGNTEFYGLDNRAAGIAAFEQAAKYPETKEQAERWLRQVRRR</sequence>
<keyword evidence="2 3" id="KW-0802">TPR repeat</keyword>
<proteinExistence type="predicted"/>
<keyword evidence="4" id="KW-0732">Signal</keyword>
<dbReference type="PANTHER" id="PTHR44943">
    <property type="entry name" value="CELLULOSE SYNTHASE OPERON PROTEIN C"/>
    <property type="match status" value="1"/>
</dbReference>
<evidence type="ECO:0000313" key="5">
    <source>
        <dbReference type="EMBL" id="MBB5015550.1"/>
    </source>
</evidence>
<evidence type="ECO:0000313" key="6">
    <source>
        <dbReference type="Proteomes" id="UP000519004"/>
    </source>
</evidence>
<keyword evidence="1" id="KW-0677">Repeat</keyword>
<evidence type="ECO:0000256" key="1">
    <source>
        <dbReference type="ARBA" id="ARBA00022737"/>
    </source>
</evidence>
<dbReference type="PANTHER" id="PTHR44943:SF8">
    <property type="entry name" value="TPR REPEAT-CONTAINING PROTEIN MJ0263"/>
    <property type="match status" value="1"/>
</dbReference>
<dbReference type="RefSeq" id="WP_183948233.1">
    <property type="nucleotide sequence ID" value="NZ_JACHHX010000008.1"/>
</dbReference>
<feature type="repeat" description="TPR" evidence="3">
    <location>
        <begin position="97"/>
        <end position="130"/>
    </location>
</feature>
<gene>
    <name evidence="5" type="ORF">HNQ58_001454</name>
</gene>
<name>A0A7W7Y010_9GAMM</name>
<comment type="caution">
    <text evidence="5">The sequence shown here is derived from an EMBL/GenBank/DDBJ whole genome shotgun (WGS) entry which is preliminary data.</text>
</comment>
<dbReference type="SMART" id="SM00028">
    <property type="entry name" value="TPR"/>
    <property type="match status" value="3"/>
</dbReference>
<dbReference type="PROSITE" id="PS50005">
    <property type="entry name" value="TPR"/>
    <property type="match status" value="1"/>
</dbReference>